<dbReference type="InterPro" id="IPR016667">
    <property type="entry name" value="Caps_polysacc_synth_CpsB/CapC"/>
</dbReference>
<dbReference type="RefSeq" id="WP_240268832.1">
    <property type="nucleotide sequence ID" value="NZ_JAKSXN010000016.1"/>
</dbReference>
<dbReference type="EMBL" id="JBHTKZ010000016">
    <property type="protein sequence ID" value="MFD1181792.1"/>
    <property type="molecule type" value="Genomic_DNA"/>
</dbReference>
<comment type="similarity">
    <text evidence="1 5">Belongs to the metallo-dependent hydrolases superfamily. CpsB/CapC family.</text>
</comment>
<proteinExistence type="inferred from homology"/>
<keyword evidence="2 5" id="KW-0378">Hydrolase</keyword>
<dbReference type="EC" id="3.1.3.48" evidence="5"/>
<dbReference type="PANTHER" id="PTHR39181">
    <property type="entry name" value="TYROSINE-PROTEIN PHOSPHATASE YWQE"/>
    <property type="match status" value="1"/>
</dbReference>
<comment type="caution">
    <text evidence="6">The sequence shown here is derived from an EMBL/GenBank/DDBJ whole genome shotgun (WGS) entry which is preliminary data.</text>
</comment>
<reference evidence="7" key="1">
    <citation type="journal article" date="2019" name="Int. J. Syst. Evol. Microbiol.">
        <title>The Global Catalogue of Microorganisms (GCM) 10K type strain sequencing project: providing services to taxonomists for standard genome sequencing and annotation.</title>
        <authorList>
            <consortium name="The Broad Institute Genomics Platform"/>
            <consortium name="The Broad Institute Genome Sequencing Center for Infectious Disease"/>
            <person name="Wu L."/>
            <person name="Ma J."/>
        </authorList>
    </citation>
    <scope>NUCLEOTIDE SEQUENCE [LARGE SCALE GENOMIC DNA]</scope>
    <source>
        <strain evidence="7">CCUG 48216</strain>
    </source>
</reference>
<dbReference type="InterPro" id="IPR016195">
    <property type="entry name" value="Pol/histidinol_Pase-like"/>
</dbReference>
<evidence type="ECO:0000256" key="1">
    <source>
        <dbReference type="ARBA" id="ARBA00005750"/>
    </source>
</evidence>
<evidence type="ECO:0000256" key="5">
    <source>
        <dbReference type="PIRNR" id="PIRNR016557"/>
    </source>
</evidence>
<gene>
    <name evidence="6" type="ORF">ACFQ2Z_10515</name>
</gene>
<evidence type="ECO:0000256" key="2">
    <source>
        <dbReference type="ARBA" id="ARBA00022801"/>
    </source>
</evidence>
<keyword evidence="7" id="KW-1185">Reference proteome</keyword>
<organism evidence="6 7">
    <name type="scientific">Paenibacillus timonensis</name>
    <dbReference type="NCBI Taxonomy" id="225915"/>
    <lineage>
        <taxon>Bacteria</taxon>
        <taxon>Bacillati</taxon>
        <taxon>Bacillota</taxon>
        <taxon>Bacilli</taxon>
        <taxon>Bacillales</taxon>
        <taxon>Paenibacillaceae</taxon>
        <taxon>Paenibacillus</taxon>
    </lineage>
</organism>
<sequence length="253" mass="29273">MIDIHCHILPGLDDGSKDIDQSIEMAMQAEAQRVRSIIATPHHANEFYRNESDQVLRAIKRLNETLFQRNISLHILPGQEIRVYGEILNDYREGRLLTLAGSRYLLLELPTMQTPVQVLNLIDQLRKLGLVPIIAHPERNFAIFQNPKRLSELVERGALSQLTAHSIAGKRGKKLQEFCLDLCRQHLIHFIASDAHNVSNRGFTLSEAYEAVDRTLGKEYRNYYMENSEKLVEDLPIEKLMLEKPKKKFFFFH</sequence>
<name>A0ABW3SAI0_9BACL</name>
<evidence type="ECO:0000313" key="7">
    <source>
        <dbReference type="Proteomes" id="UP001597211"/>
    </source>
</evidence>
<protein>
    <recommendedName>
        <fullName evidence="5">Tyrosine-protein phosphatase</fullName>
        <ecNumber evidence="5">3.1.3.48</ecNumber>
    </recommendedName>
</protein>
<keyword evidence="3 5" id="KW-0904">Protein phosphatase</keyword>
<evidence type="ECO:0000256" key="4">
    <source>
        <dbReference type="ARBA" id="ARBA00051722"/>
    </source>
</evidence>
<dbReference type="PANTHER" id="PTHR39181:SF1">
    <property type="entry name" value="TYROSINE-PROTEIN PHOSPHATASE YWQE"/>
    <property type="match status" value="1"/>
</dbReference>
<dbReference type="Pfam" id="PF19567">
    <property type="entry name" value="CpsB_CapC"/>
    <property type="match status" value="1"/>
</dbReference>
<accession>A0ABW3SAI0</accession>
<dbReference type="SUPFAM" id="SSF89550">
    <property type="entry name" value="PHP domain-like"/>
    <property type="match status" value="1"/>
</dbReference>
<dbReference type="PIRSF" id="PIRSF016557">
    <property type="entry name" value="Caps_synth_CpsB"/>
    <property type="match status" value="1"/>
</dbReference>
<dbReference type="Gene3D" id="3.20.20.140">
    <property type="entry name" value="Metal-dependent hydrolases"/>
    <property type="match status" value="1"/>
</dbReference>
<evidence type="ECO:0000313" key="6">
    <source>
        <dbReference type="EMBL" id="MFD1181792.1"/>
    </source>
</evidence>
<evidence type="ECO:0000256" key="3">
    <source>
        <dbReference type="ARBA" id="ARBA00022912"/>
    </source>
</evidence>
<comment type="catalytic activity">
    <reaction evidence="4 5">
        <text>O-phospho-L-tyrosyl-[protein] + H2O = L-tyrosyl-[protein] + phosphate</text>
        <dbReference type="Rhea" id="RHEA:10684"/>
        <dbReference type="Rhea" id="RHEA-COMP:10136"/>
        <dbReference type="Rhea" id="RHEA-COMP:20101"/>
        <dbReference type="ChEBI" id="CHEBI:15377"/>
        <dbReference type="ChEBI" id="CHEBI:43474"/>
        <dbReference type="ChEBI" id="CHEBI:46858"/>
        <dbReference type="ChEBI" id="CHEBI:61978"/>
        <dbReference type="EC" id="3.1.3.48"/>
    </reaction>
</comment>
<dbReference type="Proteomes" id="UP001597211">
    <property type="component" value="Unassembled WGS sequence"/>
</dbReference>